<dbReference type="PROSITE" id="PS50896">
    <property type="entry name" value="LISH"/>
    <property type="match status" value="1"/>
</dbReference>
<dbReference type="SMART" id="SM00668">
    <property type="entry name" value="CTLH"/>
    <property type="match status" value="1"/>
</dbReference>
<dbReference type="SMART" id="SM00667">
    <property type="entry name" value="LisH"/>
    <property type="match status" value="1"/>
</dbReference>
<evidence type="ECO:0000313" key="3">
    <source>
        <dbReference type="Proteomes" id="UP000053815"/>
    </source>
</evidence>
<accession>A0A0C9M5A1</accession>
<dbReference type="Proteomes" id="UP000053815">
    <property type="component" value="Unassembled WGS sequence"/>
</dbReference>
<dbReference type="AlphaFoldDB" id="A0A0C9M5A1"/>
<gene>
    <name evidence="2" type="ORF">MAM1_0010c01063</name>
</gene>
<dbReference type="InterPro" id="IPR006594">
    <property type="entry name" value="LisH"/>
</dbReference>
<dbReference type="InterPro" id="IPR013144">
    <property type="entry name" value="CRA_dom"/>
</dbReference>
<keyword evidence="3" id="KW-1185">Reference proteome</keyword>
<dbReference type="PANTHER" id="PTHR12864">
    <property type="entry name" value="RAN BINDING PROTEIN 9-RELATED"/>
    <property type="match status" value="1"/>
</dbReference>
<name>A0A0C9M5A1_9FUNG</name>
<sequence>MDSECHSMVMEYLMHNCFKNTAKALLKETNKLEQCNKLSGRASKAACQQQEDENQWTLLDARKNLIDAIEQGDIMLAFDLIKRHFPVLAAQDLIPNGIPPPNNRAEVAELQDILFQLKCQRFIEIIRTSSSTIDAIRYAQTHLKPTNSRAKEQVKEVTALIAYADPRQSQSSHLLGQQRREQLASKVNQILLAQCNLPVQTSIEKISRQYSLVEEELLKSATATSPARTHREKVAI</sequence>
<dbReference type="InterPro" id="IPR024964">
    <property type="entry name" value="CTLH/CRA"/>
</dbReference>
<dbReference type="InterPro" id="IPR050618">
    <property type="entry name" value="Ubq-SigPath_Reg"/>
</dbReference>
<evidence type="ECO:0000313" key="2">
    <source>
        <dbReference type="EMBL" id="GAN01629.1"/>
    </source>
</evidence>
<dbReference type="EMBL" id="DF836299">
    <property type="protein sequence ID" value="GAN01629.1"/>
    <property type="molecule type" value="Genomic_DNA"/>
</dbReference>
<protein>
    <submittedName>
        <fullName evidence="2">LisH and RanBPM domains containing protein</fullName>
    </submittedName>
</protein>
<reference evidence="2" key="1">
    <citation type="submission" date="2014-09" db="EMBL/GenBank/DDBJ databases">
        <title>Draft genome sequence of an oleaginous Mucoromycotina fungus Mucor ambiguus NBRC6742.</title>
        <authorList>
            <person name="Takeda I."/>
            <person name="Yamane N."/>
            <person name="Morita T."/>
            <person name="Tamano K."/>
            <person name="Machida M."/>
            <person name="Baker S."/>
            <person name="Koike H."/>
        </authorList>
    </citation>
    <scope>NUCLEOTIDE SEQUENCE</scope>
    <source>
        <strain evidence="2">NBRC 6742</strain>
    </source>
</reference>
<dbReference type="SMART" id="SM00757">
    <property type="entry name" value="CRA"/>
    <property type="match status" value="1"/>
</dbReference>
<proteinExistence type="predicted"/>
<dbReference type="PROSITE" id="PS50897">
    <property type="entry name" value="CTLH"/>
    <property type="match status" value="1"/>
</dbReference>
<dbReference type="OrthoDB" id="2415936at2759"/>
<dbReference type="InterPro" id="IPR006595">
    <property type="entry name" value="CTLH_C"/>
</dbReference>
<evidence type="ECO:0000259" key="1">
    <source>
        <dbReference type="PROSITE" id="PS50897"/>
    </source>
</evidence>
<dbReference type="STRING" id="91626.A0A0C9M5A1"/>
<dbReference type="Pfam" id="PF10607">
    <property type="entry name" value="CTLH"/>
    <property type="match status" value="1"/>
</dbReference>
<organism evidence="2">
    <name type="scientific">Mucor ambiguus</name>
    <dbReference type="NCBI Taxonomy" id="91626"/>
    <lineage>
        <taxon>Eukaryota</taxon>
        <taxon>Fungi</taxon>
        <taxon>Fungi incertae sedis</taxon>
        <taxon>Mucoromycota</taxon>
        <taxon>Mucoromycotina</taxon>
        <taxon>Mucoromycetes</taxon>
        <taxon>Mucorales</taxon>
        <taxon>Mucorineae</taxon>
        <taxon>Mucoraceae</taxon>
        <taxon>Mucor</taxon>
    </lineage>
</organism>
<feature type="domain" description="CTLH" evidence="1">
    <location>
        <begin position="59"/>
        <end position="133"/>
    </location>
</feature>